<protein>
    <submittedName>
        <fullName evidence="1">Uncharacterized protein</fullName>
    </submittedName>
</protein>
<evidence type="ECO:0000313" key="2">
    <source>
        <dbReference type="Proteomes" id="UP000774326"/>
    </source>
</evidence>
<keyword evidence="2" id="KW-1185">Reference proteome</keyword>
<organism evidence="1 2">
    <name type="scientific">Wickerhamomyces pijperi</name>
    <name type="common">Yeast</name>
    <name type="synonym">Pichia pijperi</name>
    <dbReference type="NCBI Taxonomy" id="599730"/>
    <lineage>
        <taxon>Eukaryota</taxon>
        <taxon>Fungi</taxon>
        <taxon>Dikarya</taxon>
        <taxon>Ascomycota</taxon>
        <taxon>Saccharomycotina</taxon>
        <taxon>Saccharomycetes</taxon>
        <taxon>Phaffomycetales</taxon>
        <taxon>Wickerhamomycetaceae</taxon>
        <taxon>Wickerhamomyces</taxon>
    </lineage>
</organism>
<gene>
    <name evidence="1" type="ORF">WICPIJ_003184</name>
</gene>
<comment type="caution">
    <text evidence="1">The sequence shown here is derived from an EMBL/GenBank/DDBJ whole genome shotgun (WGS) entry which is preliminary data.</text>
</comment>
<accession>A0A9P8Q7K4</accession>
<sequence length="175" mass="20017">PSYEYQTQIQDSSSEPKKKATSFSPMLILHTAFYFQAIATSDYRSTVSHRIEFGAPTEKSIYPLVCLTPLVPYNIRTCQRFGYFRQDPNSVSVTPRFFMLHQQLTKEGTEEVCLNCSAFMIEMDTSLVSWQEIIVYLVELNLGFVPRRTSVALKKLAESNESHAIQVFSLPDILE</sequence>
<evidence type="ECO:0000313" key="1">
    <source>
        <dbReference type="EMBL" id="KAH3685847.1"/>
    </source>
</evidence>
<dbReference type="Proteomes" id="UP000774326">
    <property type="component" value="Unassembled WGS sequence"/>
</dbReference>
<proteinExistence type="predicted"/>
<dbReference type="EMBL" id="JAEUBG010001762">
    <property type="protein sequence ID" value="KAH3685847.1"/>
    <property type="molecule type" value="Genomic_DNA"/>
</dbReference>
<dbReference type="AlphaFoldDB" id="A0A9P8Q7K4"/>
<reference evidence="1" key="2">
    <citation type="submission" date="2021-01" db="EMBL/GenBank/DDBJ databases">
        <authorList>
            <person name="Schikora-Tamarit M.A."/>
        </authorList>
    </citation>
    <scope>NUCLEOTIDE SEQUENCE</scope>
    <source>
        <strain evidence="1">CBS2887</strain>
    </source>
</reference>
<feature type="non-terminal residue" evidence="1">
    <location>
        <position position="175"/>
    </location>
</feature>
<reference evidence="1" key="1">
    <citation type="journal article" date="2021" name="Open Biol.">
        <title>Shared evolutionary footprints suggest mitochondrial oxidative damage underlies multiple complex I losses in fungi.</title>
        <authorList>
            <person name="Schikora-Tamarit M.A."/>
            <person name="Marcet-Houben M."/>
            <person name="Nosek J."/>
            <person name="Gabaldon T."/>
        </authorList>
    </citation>
    <scope>NUCLEOTIDE SEQUENCE</scope>
    <source>
        <strain evidence="1">CBS2887</strain>
    </source>
</reference>
<name>A0A9P8Q7K4_WICPI</name>